<dbReference type="Pfam" id="PF01557">
    <property type="entry name" value="FAA_hydrolase"/>
    <property type="match status" value="1"/>
</dbReference>
<dbReference type="PANTHER" id="PTHR42796:SF7">
    <property type="entry name" value="2-DEHYDRO-3-DEOXY-D-ARABINONATE DEHYDRATASE"/>
    <property type="match status" value="1"/>
</dbReference>
<evidence type="ECO:0000313" key="5">
    <source>
        <dbReference type="Proteomes" id="UP001144280"/>
    </source>
</evidence>
<evidence type="ECO:0000313" key="4">
    <source>
        <dbReference type="EMBL" id="GLI01507.1"/>
    </source>
</evidence>
<dbReference type="EMBL" id="BSDI01000045">
    <property type="protein sequence ID" value="GLI01507.1"/>
    <property type="molecule type" value="Genomic_DNA"/>
</dbReference>
<name>A0ABQ5R5P7_9ACTN</name>
<dbReference type="Proteomes" id="UP001144280">
    <property type="component" value="Unassembled WGS sequence"/>
</dbReference>
<evidence type="ECO:0000256" key="2">
    <source>
        <dbReference type="ARBA" id="ARBA00022723"/>
    </source>
</evidence>
<keyword evidence="5" id="KW-1185">Reference proteome</keyword>
<dbReference type="InterPro" id="IPR036663">
    <property type="entry name" value="Fumarylacetoacetase_C_sf"/>
</dbReference>
<dbReference type="Gene3D" id="3.90.850.10">
    <property type="entry name" value="Fumarylacetoacetase-like, C-terminal domain"/>
    <property type="match status" value="1"/>
</dbReference>
<evidence type="ECO:0000256" key="1">
    <source>
        <dbReference type="ARBA" id="ARBA00010211"/>
    </source>
</evidence>
<dbReference type="GO" id="GO:0016787">
    <property type="term" value="F:hydrolase activity"/>
    <property type="evidence" value="ECO:0007669"/>
    <property type="project" value="UniProtKB-KW"/>
</dbReference>
<sequence>MLRYASEELTLAGRSLVDVLIHVEHPVHGRRWVVRRDGQLLALDQTLAGLLALPLAEARAVYEAAAAPADAAGTVLAPVDEQEVWAAGVTYQRSREGRREESEPAGHGKLYDHVYAADRPELFFKSTAARVVADGEPVGIRADSGWDVPEAELGLVVNAAGEIFGYTVGNDMSSRSIEGENPLYLPQAKIYSRACALGPAIVPAWQVEGPFDVAVRVERDGTDAYSGTTSTGQLARRPEELVDWLTRSLDFPTGAVLLTGTGVVPDRDFTLRAGDVVVIDIAGVGTLRNPVTVVGRS</sequence>
<dbReference type="SUPFAM" id="SSF56529">
    <property type="entry name" value="FAH"/>
    <property type="match status" value="1"/>
</dbReference>
<reference evidence="4" key="1">
    <citation type="submission" date="2022-12" db="EMBL/GenBank/DDBJ databases">
        <title>New Phytohabitans aurantiacus sp. RD004123 nov., an actinomycete isolated from soil.</title>
        <authorList>
            <person name="Triningsih D.W."/>
            <person name="Harunari E."/>
            <person name="Igarashi Y."/>
        </authorList>
    </citation>
    <scope>NUCLEOTIDE SEQUENCE</scope>
    <source>
        <strain evidence="4">RD004123</strain>
    </source>
</reference>
<protein>
    <submittedName>
        <fullName evidence="4">Fumarylacetoacetate hydrolase</fullName>
    </submittedName>
</protein>
<keyword evidence="2" id="KW-0479">Metal-binding</keyword>
<comment type="caution">
    <text evidence="4">The sequence shown here is derived from an EMBL/GenBank/DDBJ whole genome shotgun (WGS) entry which is preliminary data.</text>
</comment>
<accession>A0ABQ5R5P7</accession>
<organism evidence="4 5">
    <name type="scientific">Phytohabitans aurantiacus</name>
    <dbReference type="NCBI Taxonomy" id="3016789"/>
    <lineage>
        <taxon>Bacteria</taxon>
        <taxon>Bacillati</taxon>
        <taxon>Actinomycetota</taxon>
        <taxon>Actinomycetes</taxon>
        <taxon>Micromonosporales</taxon>
        <taxon>Micromonosporaceae</taxon>
    </lineage>
</organism>
<dbReference type="InterPro" id="IPR051121">
    <property type="entry name" value="FAH"/>
</dbReference>
<keyword evidence="4" id="KW-0378">Hydrolase</keyword>
<gene>
    <name evidence="4" type="ORF">Pa4123_67830</name>
</gene>
<proteinExistence type="inferred from homology"/>
<evidence type="ECO:0000259" key="3">
    <source>
        <dbReference type="Pfam" id="PF01557"/>
    </source>
</evidence>
<comment type="similarity">
    <text evidence="1">Belongs to the FAH family.</text>
</comment>
<dbReference type="PANTHER" id="PTHR42796">
    <property type="entry name" value="FUMARYLACETOACETATE HYDROLASE DOMAIN-CONTAINING PROTEIN 2A-RELATED"/>
    <property type="match status" value="1"/>
</dbReference>
<dbReference type="InterPro" id="IPR011234">
    <property type="entry name" value="Fumarylacetoacetase-like_C"/>
</dbReference>
<feature type="domain" description="Fumarylacetoacetase-like C-terminal" evidence="3">
    <location>
        <begin position="118"/>
        <end position="291"/>
    </location>
</feature>